<name>A0A7J7LMI8_9MAGN</name>
<reference evidence="2 3" key="1">
    <citation type="journal article" date="2020" name="IScience">
        <title>Genome Sequencing of the Endangered Kingdonia uniflora (Circaeasteraceae, Ranunculales) Reveals Potential Mechanisms of Evolutionary Specialization.</title>
        <authorList>
            <person name="Sun Y."/>
            <person name="Deng T."/>
            <person name="Zhang A."/>
            <person name="Moore M.J."/>
            <person name="Landis J.B."/>
            <person name="Lin N."/>
            <person name="Zhang H."/>
            <person name="Zhang X."/>
            <person name="Huang J."/>
            <person name="Zhang X."/>
            <person name="Sun H."/>
            <person name="Wang H."/>
        </authorList>
    </citation>
    <scope>NUCLEOTIDE SEQUENCE [LARGE SCALE GENOMIC DNA]</scope>
    <source>
        <strain evidence="2">TB1705</strain>
        <tissue evidence="2">Leaf</tissue>
    </source>
</reference>
<dbReference type="Proteomes" id="UP000541444">
    <property type="component" value="Unassembled WGS sequence"/>
</dbReference>
<protein>
    <recommendedName>
        <fullName evidence="1">CS domain-containing protein</fullName>
    </recommendedName>
</protein>
<dbReference type="Pfam" id="PF04969">
    <property type="entry name" value="CS"/>
    <property type="match status" value="1"/>
</dbReference>
<dbReference type="AlphaFoldDB" id="A0A7J7LMI8"/>
<gene>
    <name evidence="2" type="ORF">GIB67_021714</name>
</gene>
<dbReference type="SUPFAM" id="SSF49764">
    <property type="entry name" value="HSP20-like chaperones"/>
    <property type="match status" value="1"/>
</dbReference>
<dbReference type="PROSITE" id="PS51203">
    <property type="entry name" value="CS"/>
    <property type="match status" value="1"/>
</dbReference>
<accession>A0A7J7LMI8</accession>
<evidence type="ECO:0000313" key="2">
    <source>
        <dbReference type="EMBL" id="KAF6143704.1"/>
    </source>
</evidence>
<dbReference type="Gene3D" id="2.60.40.790">
    <property type="match status" value="1"/>
</dbReference>
<keyword evidence="3" id="KW-1185">Reference proteome</keyword>
<evidence type="ECO:0000313" key="3">
    <source>
        <dbReference type="Proteomes" id="UP000541444"/>
    </source>
</evidence>
<comment type="caution">
    <text evidence="2">The sequence shown here is derived from an EMBL/GenBank/DDBJ whole genome shotgun (WGS) entry which is preliminary data.</text>
</comment>
<proteinExistence type="predicted"/>
<dbReference type="EMBL" id="JACGCM010002198">
    <property type="protein sequence ID" value="KAF6143704.1"/>
    <property type="molecule type" value="Genomic_DNA"/>
</dbReference>
<organism evidence="2 3">
    <name type="scientific">Kingdonia uniflora</name>
    <dbReference type="NCBI Taxonomy" id="39325"/>
    <lineage>
        <taxon>Eukaryota</taxon>
        <taxon>Viridiplantae</taxon>
        <taxon>Streptophyta</taxon>
        <taxon>Embryophyta</taxon>
        <taxon>Tracheophyta</taxon>
        <taxon>Spermatophyta</taxon>
        <taxon>Magnoliopsida</taxon>
        <taxon>Ranunculales</taxon>
        <taxon>Circaeasteraceae</taxon>
        <taxon>Kingdonia</taxon>
    </lineage>
</organism>
<feature type="domain" description="CS" evidence="1">
    <location>
        <begin position="30"/>
        <end position="153"/>
    </location>
</feature>
<dbReference type="InterPro" id="IPR008978">
    <property type="entry name" value="HSP20-like_chaperone"/>
</dbReference>
<dbReference type="InterPro" id="IPR007052">
    <property type="entry name" value="CS_dom"/>
</dbReference>
<sequence length="185" mass="20634">MTGVTTVVVAGGGGCNKIDKSVKFQMRAVVLIWKIIPGQTLEDVTVIFPLPPITDPKCVHINITDNNLKYYLKLGLQNKPPNVEGELYRPAVVDECIVNGAIGFQGSFSVEEPTHDNFTPTGYIVEAVDQFGGERIRWLTKYDRGVETGQNLKAENDVHKIYQCLNGGDDFKHREAYKILAREPR</sequence>
<dbReference type="OrthoDB" id="696650at2759"/>
<evidence type="ECO:0000259" key="1">
    <source>
        <dbReference type="PROSITE" id="PS51203"/>
    </source>
</evidence>